<protein>
    <recommendedName>
        <fullName evidence="4">RRM domain-containing protein</fullName>
    </recommendedName>
</protein>
<dbReference type="Gene3D" id="3.30.70.330">
    <property type="match status" value="2"/>
</dbReference>
<feature type="domain" description="RRM" evidence="4">
    <location>
        <begin position="68"/>
        <end position="146"/>
    </location>
</feature>
<dbReference type="PROSITE" id="PS50102">
    <property type="entry name" value="RRM"/>
    <property type="match status" value="2"/>
</dbReference>
<dbReference type="SMART" id="SM00360">
    <property type="entry name" value="RRM"/>
    <property type="match status" value="2"/>
</dbReference>
<evidence type="ECO:0000256" key="3">
    <source>
        <dbReference type="SAM" id="MobiDB-lite"/>
    </source>
</evidence>
<name>A0AAN9VE31_9ORTH</name>
<feature type="region of interest" description="Disordered" evidence="3">
    <location>
        <begin position="1"/>
        <end position="25"/>
    </location>
</feature>
<dbReference type="Proteomes" id="UP001378592">
    <property type="component" value="Unassembled WGS sequence"/>
</dbReference>
<sequence>MAAEPSSSSALPMRTKHRDHPGFEELPPGVQELFKERLELEYEISVFREQRIFGPSSDWVGEHPIFGSDVFIRHIPPDLYEDELVPFLESAGDVFQVRLLLKNSGQARGFAYVTYSNPDVAINAIRILNKVPIRPHKYLHLTKSRDSHALIVSRIPKDKCKSEVFESFSKWMSGVHDITMSISTMEPGKNAGFVFVQFKSHRYAAIAREFIQNEATFWGMRLAAQWAVPEREACPKENENSRIRCNYPILSNVISGNNGGISKNVLSTIFEWP</sequence>
<evidence type="ECO:0000256" key="2">
    <source>
        <dbReference type="PROSITE-ProRule" id="PRU00176"/>
    </source>
</evidence>
<feature type="domain" description="RRM" evidence="4">
    <location>
        <begin position="148"/>
        <end position="229"/>
    </location>
</feature>
<keyword evidence="1 2" id="KW-0694">RNA-binding</keyword>
<keyword evidence="6" id="KW-1185">Reference proteome</keyword>
<gene>
    <name evidence="5" type="ORF">R5R35_002008</name>
</gene>
<proteinExistence type="predicted"/>
<organism evidence="5 6">
    <name type="scientific">Gryllus longicercus</name>
    <dbReference type="NCBI Taxonomy" id="2509291"/>
    <lineage>
        <taxon>Eukaryota</taxon>
        <taxon>Metazoa</taxon>
        <taxon>Ecdysozoa</taxon>
        <taxon>Arthropoda</taxon>
        <taxon>Hexapoda</taxon>
        <taxon>Insecta</taxon>
        <taxon>Pterygota</taxon>
        <taxon>Neoptera</taxon>
        <taxon>Polyneoptera</taxon>
        <taxon>Orthoptera</taxon>
        <taxon>Ensifera</taxon>
        <taxon>Gryllidea</taxon>
        <taxon>Grylloidea</taxon>
        <taxon>Gryllidae</taxon>
        <taxon>Gryllinae</taxon>
        <taxon>Gryllus</taxon>
    </lineage>
</organism>
<accession>A0AAN9VE31</accession>
<dbReference type="InterPro" id="IPR012677">
    <property type="entry name" value="Nucleotide-bd_a/b_plait_sf"/>
</dbReference>
<dbReference type="AlphaFoldDB" id="A0AAN9VE31"/>
<feature type="compositionally biased region" description="Polar residues" evidence="3">
    <location>
        <begin position="1"/>
        <end position="10"/>
    </location>
</feature>
<evidence type="ECO:0000256" key="1">
    <source>
        <dbReference type="ARBA" id="ARBA00022884"/>
    </source>
</evidence>
<dbReference type="Pfam" id="PF00076">
    <property type="entry name" value="RRM_1"/>
    <property type="match status" value="2"/>
</dbReference>
<dbReference type="SUPFAM" id="SSF54928">
    <property type="entry name" value="RNA-binding domain, RBD"/>
    <property type="match status" value="2"/>
</dbReference>
<reference evidence="5 6" key="1">
    <citation type="submission" date="2024-03" db="EMBL/GenBank/DDBJ databases">
        <title>The genome assembly and annotation of the cricket Gryllus longicercus Weissman &amp; Gray.</title>
        <authorList>
            <person name="Szrajer S."/>
            <person name="Gray D."/>
            <person name="Ylla G."/>
        </authorList>
    </citation>
    <scope>NUCLEOTIDE SEQUENCE [LARGE SCALE GENOMIC DNA]</scope>
    <source>
        <strain evidence="5">DAG 2021-001</strain>
        <tissue evidence="5">Whole body minus gut</tissue>
    </source>
</reference>
<comment type="caution">
    <text evidence="5">The sequence shown here is derived from an EMBL/GenBank/DDBJ whole genome shotgun (WGS) entry which is preliminary data.</text>
</comment>
<evidence type="ECO:0000259" key="4">
    <source>
        <dbReference type="PROSITE" id="PS50102"/>
    </source>
</evidence>
<dbReference type="GO" id="GO:0003723">
    <property type="term" value="F:RNA binding"/>
    <property type="evidence" value="ECO:0007669"/>
    <property type="project" value="UniProtKB-UniRule"/>
</dbReference>
<evidence type="ECO:0000313" key="5">
    <source>
        <dbReference type="EMBL" id="KAK7863125.1"/>
    </source>
</evidence>
<dbReference type="InterPro" id="IPR000504">
    <property type="entry name" value="RRM_dom"/>
</dbReference>
<dbReference type="PANTHER" id="PTHR21245">
    <property type="entry name" value="HETEROGENEOUS NUCLEAR RIBONUCLEOPROTEIN"/>
    <property type="match status" value="1"/>
</dbReference>
<dbReference type="EMBL" id="JAZDUA010000239">
    <property type="protein sequence ID" value="KAK7863125.1"/>
    <property type="molecule type" value="Genomic_DNA"/>
</dbReference>
<dbReference type="InterPro" id="IPR035979">
    <property type="entry name" value="RBD_domain_sf"/>
</dbReference>
<evidence type="ECO:0000313" key="6">
    <source>
        <dbReference type="Proteomes" id="UP001378592"/>
    </source>
</evidence>